<evidence type="ECO:0000313" key="2">
    <source>
        <dbReference type="Proteomes" id="UP000733379"/>
    </source>
</evidence>
<dbReference type="Proteomes" id="UP000733379">
    <property type="component" value="Unassembled WGS sequence"/>
</dbReference>
<sequence length="107" mass="11795">MAILGILDVVGITSEQYDAVVDRMGVEGHALGSIYLHLAGQTEEGMRIVEIWDDENEFVRFLDSTLFPAMAAVGVEEKHTITVLPLRNVFTPRLNDLPGLSRHAHPA</sequence>
<dbReference type="EMBL" id="JAHKNI010000026">
    <property type="protein sequence ID" value="MBU3067835.1"/>
    <property type="molecule type" value="Genomic_DNA"/>
</dbReference>
<organism evidence="1 2">
    <name type="scientific">Nocardia albiluteola</name>
    <dbReference type="NCBI Taxonomy" id="2842303"/>
    <lineage>
        <taxon>Bacteria</taxon>
        <taxon>Bacillati</taxon>
        <taxon>Actinomycetota</taxon>
        <taxon>Actinomycetes</taxon>
        <taxon>Mycobacteriales</taxon>
        <taxon>Nocardiaceae</taxon>
        <taxon>Nocardia</taxon>
    </lineage>
</organism>
<keyword evidence="2" id="KW-1185">Reference proteome</keyword>
<dbReference type="RefSeq" id="WP_215923918.1">
    <property type="nucleotide sequence ID" value="NZ_JAHKNI010000026.1"/>
</dbReference>
<accession>A0ABS6BC27</accession>
<evidence type="ECO:0008006" key="3">
    <source>
        <dbReference type="Google" id="ProtNLM"/>
    </source>
</evidence>
<protein>
    <recommendedName>
        <fullName evidence="3">ABM domain-containing protein</fullName>
    </recommendedName>
</protein>
<comment type="caution">
    <text evidence="1">The sequence shown here is derived from an EMBL/GenBank/DDBJ whole genome shotgun (WGS) entry which is preliminary data.</text>
</comment>
<name>A0ABS6BC27_9NOCA</name>
<proteinExistence type="predicted"/>
<reference evidence="1 2" key="1">
    <citation type="submission" date="2021-06" db="EMBL/GenBank/DDBJ databases">
        <title>Actinomycetes sequencing.</title>
        <authorList>
            <person name="Shan Q."/>
        </authorList>
    </citation>
    <scope>NUCLEOTIDE SEQUENCE [LARGE SCALE GENOMIC DNA]</scope>
    <source>
        <strain evidence="1 2">NEAU-G5</strain>
    </source>
</reference>
<evidence type="ECO:0000313" key="1">
    <source>
        <dbReference type="EMBL" id="MBU3067835.1"/>
    </source>
</evidence>
<gene>
    <name evidence="1" type="ORF">KO481_40770</name>
</gene>